<proteinExistence type="predicted"/>
<feature type="compositionally biased region" description="Pro residues" evidence="1">
    <location>
        <begin position="76"/>
        <end position="93"/>
    </location>
</feature>
<dbReference type="AlphaFoldDB" id="A0A9P0ZXH6"/>
<evidence type="ECO:0000256" key="1">
    <source>
        <dbReference type="SAM" id="MobiDB-lite"/>
    </source>
</evidence>
<name>A0A9P0ZXH6_CUSEU</name>
<organism evidence="2 3">
    <name type="scientific">Cuscuta europaea</name>
    <name type="common">European dodder</name>
    <dbReference type="NCBI Taxonomy" id="41803"/>
    <lineage>
        <taxon>Eukaryota</taxon>
        <taxon>Viridiplantae</taxon>
        <taxon>Streptophyta</taxon>
        <taxon>Embryophyta</taxon>
        <taxon>Tracheophyta</taxon>
        <taxon>Spermatophyta</taxon>
        <taxon>Magnoliopsida</taxon>
        <taxon>eudicotyledons</taxon>
        <taxon>Gunneridae</taxon>
        <taxon>Pentapetalae</taxon>
        <taxon>asterids</taxon>
        <taxon>lamiids</taxon>
        <taxon>Solanales</taxon>
        <taxon>Convolvulaceae</taxon>
        <taxon>Cuscuteae</taxon>
        <taxon>Cuscuta</taxon>
        <taxon>Cuscuta subgen. Cuscuta</taxon>
    </lineage>
</organism>
<dbReference type="EMBL" id="CAMAPE010000070">
    <property type="protein sequence ID" value="CAH9116171.1"/>
    <property type="molecule type" value="Genomic_DNA"/>
</dbReference>
<evidence type="ECO:0000313" key="3">
    <source>
        <dbReference type="Proteomes" id="UP001152484"/>
    </source>
</evidence>
<accession>A0A9P0ZXH6</accession>
<reference evidence="2" key="1">
    <citation type="submission" date="2022-07" db="EMBL/GenBank/DDBJ databases">
        <authorList>
            <person name="Macas J."/>
            <person name="Novak P."/>
            <person name="Neumann P."/>
        </authorList>
    </citation>
    <scope>NUCLEOTIDE SEQUENCE</scope>
</reference>
<feature type="region of interest" description="Disordered" evidence="1">
    <location>
        <begin position="55"/>
        <end position="104"/>
    </location>
</feature>
<gene>
    <name evidence="2" type="ORF">CEURO_LOCUS21040</name>
</gene>
<keyword evidence="3" id="KW-1185">Reference proteome</keyword>
<dbReference type="OrthoDB" id="10596535at2759"/>
<sequence length="104" mass="11298">MSLPDFYVIFEMSLPVCTSLLDVTVPGNVTVSSEFFLMTFPRQNFCWKPHPAALTPPPSRESAYGHYPSPSLLPCTPSPSPAPQPPPLHPSPLPLLSATCSHPQ</sequence>
<dbReference type="Proteomes" id="UP001152484">
    <property type="component" value="Unassembled WGS sequence"/>
</dbReference>
<comment type="caution">
    <text evidence="2">The sequence shown here is derived from an EMBL/GenBank/DDBJ whole genome shotgun (WGS) entry which is preliminary data.</text>
</comment>
<evidence type="ECO:0000313" key="2">
    <source>
        <dbReference type="EMBL" id="CAH9116171.1"/>
    </source>
</evidence>
<protein>
    <submittedName>
        <fullName evidence="2">Uncharacterized protein</fullName>
    </submittedName>
</protein>